<dbReference type="SUPFAM" id="SSF50800">
    <property type="entry name" value="PK beta-barrel domain-like"/>
    <property type="match status" value="1"/>
</dbReference>
<name>A0A143PW61_LUTPR</name>
<organism evidence="2 3">
    <name type="scientific">Luteitalea pratensis</name>
    <dbReference type="NCBI Taxonomy" id="1855912"/>
    <lineage>
        <taxon>Bacteria</taxon>
        <taxon>Pseudomonadati</taxon>
        <taxon>Acidobacteriota</taxon>
        <taxon>Vicinamibacteria</taxon>
        <taxon>Vicinamibacterales</taxon>
        <taxon>Vicinamibacteraceae</taxon>
        <taxon>Luteitalea</taxon>
    </lineage>
</organism>
<reference evidence="2 3" key="1">
    <citation type="journal article" date="2016" name="Genome Announc.">
        <title>First Complete Genome Sequence of a Subdivision 6 Acidobacterium Strain.</title>
        <authorList>
            <person name="Huang S."/>
            <person name="Vieira S."/>
            <person name="Bunk B."/>
            <person name="Riedel T."/>
            <person name="Sproer C."/>
            <person name="Overmann J."/>
        </authorList>
    </citation>
    <scope>NUCLEOTIDE SEQUENCE [LARGE SCALE GENOMIC DNA]</scope>
    <source>
        <strain evidence="3">DSM 100886 HEG_-6_39</strain>
    </source>
</reference>
<dbReference type="EMBL" id="CP015136">
    <property type="protein sequence ID" value="AMY12413.1"/>
    <property type="molecule type" value="Genomic_DNA"/>
</dbReference>
<gene>
    <name evidence="2" type="ORF">LuPra_05686</name>
</gene>
<protein>
    <recommendedName>
        <fullName evidence="1">MOSC domain-containing protein</fullName>
    </recommendedName>
</protein>
<evidence type="ECO:0000313" key="2">
    <source>
        <dbReference type="EMBL" id="AMY12413.1"/>
    </source>
</evidence>
<dbReference type="Pfam" id="PF03473">
    <property type="entry name" value="MOSC"/>
    <property type="match status" value="1"/>
</dbReference>
<evidence type="ECO:0000313" key="3">
    <source>
        <dbReference type="Proteomes" id="UP000076079"/>
    </source>
</evidence>
<dbReference type="PROSITE" id="PS51340">
    <property type="entry name" value="MOSC"/>
    <property type="match status" value="1"/>
</dbReference>
<dbReference type="InterPro" id="IPR005302">
    <property type="entry name" value="MoCF_Sase_C"/>
</dbReference>
<dbReference type="AlphaFoldDB" id="A0A143PW61"/>
<sequence length="199" mass="21724">MDMAQESAQTAQVAHRTMDELRASVGTIRQAPSDNGTVALVVRRPDKNQREVLDEGHFDQAEGLAGDTWRLRQSSFTPDGAPHPDTQLTVMGVRAIGAISPDETRWPLAGDQLFVDLDLTYANLPPGTRLQIGEAVLEVTEQLHTGCGKFVERFGLDAMKWVNSPEGRELNLRGIYAKVVTPGRIRPGDTITKVAALVP</sequence>
<dbReference type="InterPro" id="IPR052353">
    <property type="entry name" value="Benzoxazolinone_Detox_Enz"/>
</dbReference>
<dbReference type="GO" id="GO:0003824">
    <property type="term" value="F:catalytic activity"/>
    <property type="evidence" value="ECO:0007669"/>
    <property type="project" value="InterPro"/>
</dbReference>
<dbReference type="KEGG" id="abac:LuPra_05686"/>
<dbReference type="Proteomes" id="UP000076079">
    <property type="component" value="Chromosome"/>
</dbReference>
<dbReference type="Gene3D" id="2.40.33.20">
    <property type="entry name" value="PK beta-barrel domain-like"/>
    <property type="match status" value="1"/>
</dbReference>
<evidence type="ECO:0000259" key="1">
    <source>
        <dbReference type="PROSITE" id="PS51340"/>
    </source>
</evidence>
<dbReference type="GO" id="GO:0030151">
    <property type="term" value="F:molybdenum ion binding"/>
    <property type="evidence" value="ECO:0007669"/>
    <property type="project" value="InterPro"/>
</dbReference>
<proteinExistence type="predicted"/>
<keyword evidence="3" id="KW-1185">Reference proteome</keyword>
<dbReference type="PANTHER" id="PTHR30212:SF2">
    <property type="entry name" value="PROTEIN YIIM"/>
    <property type="match status" value="1"/>
</dbReference>
<dbReference type="InterPro" id="IPR011037">
    <property type="entry name" value="Pyrv_Knase-like_insert_dom_sf"/>
</dbReference>
<accession>A0A143PW61</accession>
<reference evidence="3" key="2">
    <citation type="submission" date="2016-04" db="EMBL/GenBank/DDBJ databases">
        <title>First Complete Genome Sequence of a Subdivision 6 Acidobacterium.</title>
        <authorList>
            <person name="Huang S."/>
            <person name="Vieira S."/>
            <person name="Bunk B."/>
            <person name="Riedel T."/>
            <person name="Sproeer C."/>
            <person name="Overmann J."/>
        </authorList>
    </citation>
    <scope>NUCLEOTIDE SEQUENCE [LARGE SCALE GENOMIC DNA]</scope>
    <source>
        <strain evidence="3">DSM 100886 HEG_-6_39</strain>
    </source>
</reference>
<dbReference type="STRING" id="1855912.LuPra_05686"/>
<dbReference type="GO" id="GO:0030170">
    <property type="term" value="F:pyridoxal phosphate binding"/>
    <property type="evidence" value="ECO:0007669"/>
    <property type="project" value="InterPro"/>
</dbReference>
<dbReference type="PANTHER" id="PTHR30212">
    <property type="entry name" value="PROTEIN YIIM"/>
    <property type="match status" value="1"/>
</dbReference>
<feature type="domain" description="MOSC" evidence="1">
    <location>
        <begin position="51"/>
        <end position="194"/>
    </location>
</feature>